<dbReference type="Proteomes" id="UP000662986">
    <property type="component" value="Chromosome"/>
</dbReference>
<organism evidence="3 4">
    <name type="scientific">Rhodococcus pseudokoreensis</name>
    <dbReference type="NCBI Taxonomy" id="2811421"/>
    <lineage>
        <taxon>Bacteria</taxon>
        <taxon>Bacillati</taxon>
        <taxon>Actinomycetota</taxon>
        <taxon>Actinomycetes</taxon>
        <taxon>Mycobacteriales</taxon>
        <taxon>Nocardiaceae</taxon>
        <taxon>Rhodococcus</taxon>
    </lineage>
</organism>
<evidence type="ECO:0000313" key="4">
    <source>
        <dbReference type="Proteomes" id="UP000662986"/>
    </source>
</evidence>
<dbReference type="Pfam" id="PF20434">
    <property type="entry name" value="BD-FAE"/>
    <property type="match status" value="1"/>
</dbReference>
<keyword evidence="1 3" id="KW-0378">Hydrolase</keyword>
<gene>
    <name evidence="3" type="ORF">JWS13_12595</name>
</gene>
<dbReference type="PANTHER" id="PTHR48081:SF13">
    <property type="entry name" value="ALPHA_BETA HYDROLASE"/>
    <property type="match status" value="1"/>
</dbReference>
<dbReference type="InterPro" id="IPR049492">
    <property type="entry name" value="BD-FAE-like_dom"/>
</dbReference>
<dbReference type="PANTHER" id="PTHR48081">
    <property type="entry name" value="AB HYDROLASE SUPERFAMILY PROTEIN C4A8.06C"/>
    <property type="match status" value="1"/>
</dbReference>
<evidence type="ECO:0000259" key="2">
    <source>
        <dbReference type="Pfam" id="PF20434"/>
    </source>
</evidence>
<dbReference type="Gene3D" id="3.40.50.1820">
    <property type="entry name" value="alpha/beta hydrolase"/>
    <property type="match status" value="1"/>
</dbReference>
<reference evidence="3 4" key="2">
    <citation type="journal article" date="2022" name="Arch. Microbiol.">
        <title>Rhodococcus pseudokoreensis sp. nov. isolated from the rhizosphere of young M26 apple rootstocks.</title>
        <authorList>
            <person name="Kampfer P."/>
            <person name="Glaeser S.P."/>
            <person name="Blom J."/>
            <person name="Wolf J."/>
            <person name="Benning S."/>
            <person name="Schloter M."/>
            <person name="Neumann-Schaal M."/>
        </authorList>
    </citation>
    <scope>NUCLEOTIDE SEQUENCE [LARGE SCALE GENOMIC DNA]</scope>
    <source>
        <strain evidence="3 4">R79</strain>
    </source>
</reference>
<dbReference type="InterPro" id="IPR050300">
    <property type="entry name" value="GDXG_lipolytic_enzyme"/>
</dbReference>
<evidence type="ECO:0000313" key="3">
    <source>
        <dbReference type="EMBL" id="QSE89400.1"/>
    </source>
</evidence>
<evidence type="ECO:0000256" key="1">
    <source>
        <dbReference type="ARBA" id="ARBA00022801"/>
    </source>
</evidence>
<dbReference type="SUPFAM" id="SSF53474">
    <property type="entry name" value="alpha/beta-Hydrolases"/>
    <property type="match status" value="1"/>
</dbReference>
<reference evidence="3 4" key="1">
    <citation type="journal article" date="2021" name="Microbiol. Resour. Announc.">
        <title>Complete Genome Sequences of Two Rhodococcus sp. Strains with Large and Linear Chromosomes, Isolated from Apple Rhizosphere.</title>
        <authorList>
            <person name="Benning S."/>
            <person name="Brugnone N."/>
            <person name="Siani R."/>
            <person name="Kublik S."/>
            <person name="Schloter M."/>
            <person name="Rad V."/>
        </authorList>
    </citation>
    <scope>NUCLEOTIDE SEQUENCE [LARGE SCALE GENOMIC DNA]</scope>
    <source>
        <strain evidence="3 4">R79</strain>
    </source>
</reference>
<dbReference type="EMBL" id="CP070619">
    <property type="protein sequence ID" value="QSE89400.1"/>
    <property type="molecule type" value="Genomic_DNA"/>
</dbReference>
<sequence>MNDVQVQSNLRVAEVDGFEIAVDVYRPDIDNPPAVIYLHGGGWQLGDKKDGADDRLARLASYGIAVVSANYRLAPQGSYPNPIHDVKAVVRWLRAHGAELGVSTDRIGVWGASAGAYLATMVGLTPGDDELEGVVGDDLDQSSRVDAVVHWFGPSDLAANAGRSWIESHLLPPPFEKALLGEDEVAAPSDTSWNASPLSRVTSLAPPFLIAHGDRDRITLSAQSHALHDALVSTGARSTLLVLGGAGHEGPEFDQHDHLGITAAFLSAHLRG</sequence>
<name>A0A974W180_9NOCA</name>
<proteinExistence type="predicted"/>
<dbReference type="GO" id="GO:0016787">
    <property type="term" value="F:hydrolase activity"/>
    <property type="evidence" value="ECO:0007669"/>
    <property type="project" value="UniProtKB-KW"/>
</dbReference>
<accession>A0A974W180</accession>
<keyword evidence="4" id="KW-1185">Reference proteome</keyword>
<protein>
    <submittedName>
        <fullName evidence="3">Alpha/beta hydrolase</fullName>
    </submittedName>
</protein>
<dbReference type="RefSeq" id="WP_206005816.1">
    <property type="nucleotide sequence ID" value="NZ_CP070619.1"/>
</dbReference>
<feature type="domain" description="BD-FAE-like" evidence="2">
    <location>
        <begin position="23"/>
        <end position="231"/>
    </location>
</feature>
<dbReference type="InterPro" id="IPR029058">
    <property type="entry name" value="AB_hydrolase_fold"/>
</dbReference>